<accession>A0A0E9UHS7</accession>
<evidence type="ECO:0000313" key="1">
    <source>
        <dbReference type="EMBL" id="JAH65409.1"/>
    </source>
</evidence>
<sequence>MWEKHTKLFFNNYSKIRYSKVTVNIANTAMRSLCNFEKHAG</sequence>
<dbReference type="EMBL" id="GBXM01043168">
    <property type="protein sequence ID" value="JAH65409.1"/>
    <property type="molecule type" value="Transcribed_RNA"/>
</dbReference>
<organism evidence="1">
    <name type="scientific">Anguilla anguilla</name>
    <name type="common">European freshwater eel</name>
    <name type="synonym">Muraena anguilla</name>
    <dbReference type="NCBI Taxonomy" id="7936"/>
    <lineage>
        <taxon>Eukaryota</taxon>
        <taxon>Metazoa</taxon>
        <taxon>Chordata</taxon>
        <taxon>Craniata</taxon>
        <taxon>Vertebrata</taxon>
        <taxon>Euteleostomi</taxon>
        <taxon>Actinopterygii</taxon>
        <taxon>Neopterygii</taxon>
        <taxon>Teleostei</taxon>
        <taxon>Anguilliformes</taxon>
        <taxon>Anguillidae</taxon>
        <taxon>Anguilla</taxon>
    </lineage>
</organism>
<name>A0A0E9UHS7_ANGAN</name>
<protein>
    <submittedName>
        <fullName evidence="1">Uncharacterized protein</fullName>
    </submittedName>
</protein>
<proteinExistence type="predicted"/>
<reference evidence="1" key="2">
    <citation type="journal article" date="2015" name="Fish Shellfish Immunol.">
        <title>Early steps in the European eel (Anguilla anguilla)-Vibrio vulnificus interaction in the gills: Role of the RtxA13 toxin.</title>
        <authorList>
            <person name="Callol A."/>
            <person name="Pajuelo D."/>
            <person name="Ebbesson L."/>
            <person name="Teles M."/>
            <person name="MacKenzie S."/>
            <person name="Amaro C."/>
        </authorList>
    </citation>
    <scope>NUCLEOTIDE SEQUENCE</scope>
</reference>
<reference evidence="1" key="1">
    <citation type="submission" date="2014-11" db="EMBL/GenBank/DDBJ databases">
        <authorList>
            <person name="Amaro Gonzalez C."/>
        </authorList>
    </citation>
    <scope>NUCLEOTIDE SEQUENCE</scope>
</reference>
<dbReference type="AlphaFoldDB" id="A0A0E9UHS7"/>